<dbReference type="Proteomes" id="UP000002320">
    <property type="component" value="Unassembled WGS sequence"/>
</dbReference>
<dbReference type="STRING" id="7176.B0W2Q0"/>
<comment type="similarity">
    <text evidence="1 6">Belongs to the SINA (Seven in absentia) family.</text>
</comment>
<dbReference type="InterPro" id="IPR008974">
    <property type="entry name" value="TRAF-like"/>
</dbReference>
<name>B0W2Q0_CULQU</name>
<dbReference type="InterPro" id="IPR004162">
    <property type="entry name" value="SINA-like_animal"/>
</dbReference>
<dbReference type="Pfam" id="PF03145">
    <property type="entry name" value="Sina_TRAF"/>
    <property type="match status" value="1"/>
</dbReference>
<dbReference type="GO" id="GO:0061630">
    <property type="term" value="F:ubiquitin protein ligase activity"/>
    <property type="evidence" value="ECO:0007669"/>
    <property type="project" value="UniProtKB-EC"/>
</dbReference>
<dbReference type="VEuPathDB" id="VectorBase:CQUJHB001770"/>
<keyword evidence="6" id="KW-0833">Ubl conjugation pathway</keyword>
<dbReference type="GO" id="GO:0016567">
    <property type="term" value="P:protein ubiquitination"/>
    <property type="evidence" value="ECO:0007669"/>
    <property type="project" value="UniProtKB-UniPathway"/>
</dbReference>
<evidence type="ECO:0000313" key="10">
    <source>
        <dbReference type="EMBL" id="EDS29803.1"/>
    </source>
</evidence>
<dbReference type="SUPFAM" id="SSF49599">
    <property type="entry name" value="TRAF domain-like"/>
    <property type="match status" value="1"/>
</dbReference>
<evidence type="ECO:0000256" key="2">
    <source>
        <dbReference type="ARBA" id="ARBA00022723"/>
    </source>
</evidence>
<evidence type="ECO:0000313" key="11">
    <source>
        <dbReference type="EnsemblMetazoa" id="CPIJ001425-PA"/>
    </source>
</evidence>
<dbReference type="GO" id="GO:0008270">
    <property type="term" value="F:zinc ion binding"/>
    <property type="evidence" value="ECO:0007669"/>
    <property type="project" value="UniProtKB-KW"/>
</dbReference>
<comment type="domain">
    <text evidence="6">The SBD domain (substrate-binding domain) mediates the interaction with substrate proteins. It is related to the TRAF family.</text>
</comment>
<evidence type="ECO:0000256" key="1">
    <source>
        <dbReference type="ARBA" id="ARBA00009119"/>
    </source>
</evidence>
<dbReference type="OrthoDB" id="4788989at2759"/>
<keyword evidence="4 6" id="KW-0862">Zinc</keyword>
<keyword evidence="3 5" id="KW-0863">Zinc-finger</keyword>
<evidence type="ECO:0000256" key="8">
    <source>
        <dbReference type="SAM" id="Phobius"/>
    </source>
</evidence>
<feature type="domain" description="SIAH-type" evidence="9">
    <location>
        <begin position="66"/>
        <end position="129"/>
    </location>
</feature>
<keyword evidence="12" id="KW-1185">Reference proteome</keyword>
<dbReference type="InterPro" id="IPR013083">
    <property type="entry name" value="Znf_RING/FYVE/PHD"/>
</dbReference>
<dbReference type="Gene3D" id="2.60.210.10">
    <property type="entry name" value="Apoptosis, Tumor Necrosis Factor Receptor Associated Protein 2, Chain A"/>
    <property type="match status" value="1"/>
</dbReference>
<dbReference type="PANTHER" id="PTHR45877:SF2">
    <property type="entry name" value="E3 UBIQUITIN-PROTEIN LIGASE SINA-RELATED"/>
    <property type="match status" value="1"/>
</dbReference>
<dbReference type="UniPathway" id="UPA00143"/>
<dbReference type="EC" id="2.3.2.27" evidence="6"/>
<dbReference type="InParanoid" id="B0W2Q0"/>
<dbReference type="EMBL" id="DS231828">
    <property type="protein sequence ID" value="EDS29803.1"/>
    <property type="molecule type" value="Genomic_DNA"/>
</dbReference>
<dbReference type="PROSITE" id="PS51081">
    <property type="entry name" value="ZF_SIAH"/>
    <property type="match status" value="1"/>
</dbReference>
<comment type="pathway">
    <text evidence="6">Protein modification; protein ubiquitination.</text>
</comment>
<accession>B0W2Q0</accession>
<reference evidence="11" key="2">
    <citation type="submission" date="2020-05" db="UniProtKB">
        <authorList>
            <consortium name="EnsemblMetazoa"/>
        </authorList>
    </citation>
    <scope>IDENTIFICATION</scope>
    <source>
        <strain evidence="11">JHB</strain>
    </source>
</reference>
<gene>
    <name evidence="11" type="primary">6032361</name>
    <name evidence="10" type="ORF">CpipJ_CPIJ001425</name>
</gene>
<dbReference type="InterPro" id="IPR013010">
    <property type="entry name" value="Znf_SIAH"/>
</dbReference>
<evidence type="ECO:0000256" key="3">
    <source>
        <dbReference type="ARBA" id="ARBA00022771"/>
    </source>
</evidence>
<protein>
    <recommendedName>
        <fullName evidence="6">E3 ubiquitin-protein ligase</fullName>
        <ecNumber evidence="6">2.3.2.27</ecNumber>
    </recommendedName>
</protein>
<evidence type="ECO:0000256" key="6">
    <source>
        <dbReference type="RuleBase" id="RU201113"/>
    </source>
</evidence>
<feature type="transmembrane region" description="Helical" evidence="8">
    <location>
        <begin position="163"/>
        <end position="183"/>
    </location>
</feature>
<proteinExistence type="inferred from homology"/>
<reference evidence="10" key="1">
    <citation type="submission" date="2007-03" db="EMBL/GenBank/DDBJ databases">
        <title>Annotation of Culex pipiens quinquefasciatus.</title>
        <authorList>
            <consortium name="The Broad Institute Genome Sequencing Platform"/>
            <person name="Atkinson P.W."/>
            <person name="Hemingway J."/>
            <person name="Christensen B.M."/>
            <person name="Higgs S."/>
            <person name="Kodira C."/>
            <person name="Hannick L."/>
            <person name="Megy K."/>
            <person name="O'Leary S."/>
            <person name="Pearson M."/>
            <person name="Haas B.J."/>
            <person name="Mauceli E."/>
            <person name="Wortman J.R."/>
            <person name="Lee N.H."/>
            <person name="Guigo R."/>
            <person name="Stanke M."/>
            <person name="Alvarado L."/>
            <person name="Amedeo P."/>
            <person name="Antoine C.H."/>
            <person name="Arensburger P."/>
            <person name="Bidwell S.L."/>
            <person name="Crawford M."/>
            <person name="Camaro F."/>
            <person name="Devon K."/>
            <person name="Engels R."/>
            <person name="Hammond M."/>
            <person name="Howarth C."/>
            <person name="Koehrsen M."/>
            <person name="Lawson D."/>
            <person name="Montgomery P."/>
            <person name="Nene V."/>
            <person name="Nusbaum C."/>
            <person name="Puiu D."/>
            <person name="Romero-Severson J."/>
            <person name="Severson D.W."/>
            <person name="Shumway M."/>
            <person name="Sisk P."/>
            <person name="Stolte C."/>
            <person name="Zeng Q."/>
            <person name="Eisenstadt E."/>
            <person name="Fraser-Liggett C."/>
            <person name="Strausberg R."/>
            <person name="Galagan J."/>
            <person name="Birren B."/>
            <person name="Collins F.H."/>
        </authorList>
    </citation>
    <scope>NUCLEOTIDE SEQUENCE [LARGE SCALE GENOMIC DNA]</scope>
    <source>
        <strain evidence="10">JHB</strain>
    </source>
</reference>
<dbReference type="AlphaFoldDB" id="B0W2Q0"/>
<comment type="domain">
    <text evidence="6">The RING-type zinc finger domain is essential for ubiquitin ligase activity.</text>
</comment>
<dbReference type="GO" id="GO:0005737">
    <property type="term" value="C:cytoplasm"/>
    <property type="evidence" value="ECO:0007669"/>
    <property type="project" value="InterPro"/>
</dbReference>
<dbReference type="EnsemblMetazoa" id="CPIJ001425-RA">
    <property type="protein sequence ID" value="CPIJ001425-PA"/>
    <property type="gene ID" value="CPIJ001425"/>
</dbReference>
<sequence>MLEGRREMTRLKSAVNVQGRVQEEGFPTNVDPATEKNRIREGKARPGATAAKSSTRVGVSMPPIAQTKSPCPNRLRGCTWTFTPSDMPLHVTECKFRSYGCIGSQLNVFRCDWTGMQHQIEDHLVNDHEMGELLSYNQCYWIVFSEVTPLSGVKLVDAFNRRFLFYTVSNVTLGMVYFVLICFGRRIEARQYYYEFEIRPQEGDGVRRIKFTEYCVSDCEDLGKVMAEERCAAVSFGKLKRFVHDGIVPFRFIVKRVEKRNEF</sequence>
<dbReference type="KEGG" id="cqu:CpipJ_CPIJ001425"/>
<comment type="function">
    <text evidence="6">E3 ubiquitin-protein ligase that mediates ubiquitination and subsequent proteasomal degradation of target proteins. E3 ubiquitin ligases accept ubiquitin from an E2 ubiquitin-conjugating enzyme in the form of a thioester and then directly transfers the ubiquitin to targeted substrates.</text>
</comment>
<dbReference type="GO" id="GO:0043161">
    <property type="term" value="P:proteasome-mediated ubiquitin-dependent protein catabolic process"/>
    <property type="evidence" value="ECO:0007669"/>
    <property type="project" value="TreeGrafter"/>
</dbReference>
<dbReference type="GO" id="GO:0031624">
    <property type="term" value="F:ubiquitin conjugating enzyme binding"/>
    <property type="evidence" value="ECO:0007669"/>
    <property type="project" value="TreeGrafter"/>
</dbReference>
<dbReference type="HOGENOM" id="CLU_1058659_0_0_1"/>
<dbReference type="VEuPathDB" id="VectorBase:CPIJ001425"/>
<dbReference type="PANTHER" id="PTHR45877">
    <property type="entry name" value="E3 UBIQUITIN-PROTEIN LIGASE SIAH2"/>
    <property type="match status" value="1"/>
</dbReference>
<evidence type="ECO:0000313" key="12">
    <source>
        <dbReference type="Proteomes" id="UP000002320"/>
    </source>
</evidence>
<keyword evidence="8" id="KW-0812">Transmembrane</keyword>
<keyword evidence="2 6" id="KW-0479">Metal-binding</keyword>
<dbReference type="Pfam" id="PF21361">
    <property type="entry name" value="Sina_ZnF"/>
    <property type="match status" value="1"/>
</dbReference>
<comment type="catalytic activity">
    <reaction evidence="6">
        <text>S-ubiquitinyl-[E2 ubiquitin-conjugating enzyme]-L-cysteine + [acceptor protein]-L-lysine = [E2 ubiquitin-conjugating enzyme]-L-cysteine + N(6)-ubiquitinyl-[acceptor protein]-L-lysine.</text>
        <dbReference type="EC" id="2.3.2.27"/>
    </reaction>
</comment>
<evidence type="ECO:0000256" key="5">
    <source>
        <dbReference type="PROSITE-ProRule" id="PRU00455"/>
    </source>
</evidence>
<evidence type="ECO:0000256" key="7">
    <source>
        <dbReference type="SAM" id="MobiDB-lite"/>
    </source>
</evidence>
<dbReference type="eggNOG" id="ENOG502T2DF">
    <property type="taxonomic scope" value="Eukaryota"/>
</dbReference>
<keyword evidence="8" id="KW-1133">Transmembrane helix</keyword>
<dbReference type="InterPro" id="IPR018121">
    <property type="entry name" value="7-in-absentia-prot_TRAF-dom"/>
</dbReference>
<evidence type="ECO:0000259" key="9">
    <source>
        <dbReference type="PROSITE" id="PS51081"/>
    </source>
</evidence>
<keyword evidence="8" id="KW-0472">Membrane</keyword>
<dbReference type="Gene3D" id="3.30.40.10">
    <property type="entry name" value="Zinc/RING finger domain, C3HC4 (zinc finger)"/>
    <property type="match status" value="1"/>
</dbReference>
<feature type="region of interest" description="Disordered" evidence="7">
    <location>
        <begin position="42"/>
        <end position="66"/>
    </location>
</feature>
<organism>
    <name type="scientific">Culex quinquefasciatus</name>
    <name type="common">Southern house mosquito</name>
    <name type="synonym">Culex pungens</name>
    <dbReference type="NCBI Taxonomy" id="7176"/>
    <lineage>
        <taxon>Eukaryota</taxon>
        <taxon>Metazoa</taxon>
        <taxon>Ecdysozoa</taxon>
        <taxon>Arthropoda</taxon>
        <taxon>Hexapoda</taxon>
        <taxon>Insecta</taxon>
        <taxon>Pterygota</taxon>
        <taxon>Neoptera</taxon>
        <taxon>Endopterygota</taxon>
        <taxon>Diptera</taxon>
        <taxon>Nematocera</taxon>
        <taxon>Culicoidea</taxon>
        <taxon>Culicidae</taxon>
        <taxon>Culicinae</taxon>
        <taxon>Culicini</taxon>
        <taxon>Culex</taxon>
        <taxon>Culex</taxon>
    </lineage>
</organism>
<evidence type="ECO:0000256" key="4">
    <source>
        <dbReference type="ARBA" id="ARBA00022833"/>
    </source>
</evidence>